<feature type="transmembrane region" description="Helical" evidence="1">
    <location>
        <begin position="27"/>
        <end position="46"/>
    </location>
</feature>
<dbReference type="SMART" id="SM00244">
    <property type="entry name" value="PHB"/>
    <property type="match status" value="1"/>
</dbReference>
<dbReference type="InterPro" id="IPR001107">
    <property type="entry name" value="Band_7"/>
</dbReference>
<protein>
    <submittedName>
        <fullName evidence="3">SPFH domain-containing protein</fullName>
    </submittedName>
</protein>
<proteinExistence type="predicted"/>
<dbReference type="EMBL" id="VBOV01000086">
    <property type="protein sequence ID" value="TMQ60137.1"/>
    <property type="molecule type" value="Genomic_DNA"/>
</dbReference>
<dbReference type="Proteomes" id="UP000320913">
    <property type="component" value="Unassembled WGS sequence"/>
</dbReference>
<dbReference type="InterPro" id="IPR036013">
    <property type="entry name" value="Band_7/SPFH_dom_sf"/>
</dbReference>
<gene>
    <name evidence="3" type="ORF">E6K75_03320</name>
</gene>
<evidence type="ECO:0000313" key="3">
    <source>
        <dbReference type="EMBL" id="TMQ60137.1"/>
    </source>
</evidence>
<dbReference type="CDD" id="cd03402">
    <property type="entry name" value="SPFH_like_u2"/>
    <property type="match status" value="1"/>
</dbReference>
<evidence type="ECO:0000259" key="2">
    <source>
        <dbReference type="SMART" id="SM00244"/>
    </source>
</evidence>
<evidence type="ECO:0000313" key="4">
    <source>
        <dbReference type="Proteomes" id="UP000320913"/>
    </source>
</evidence>
<keyword evidence="1" id="KW-0812">Transmembrane</keyword>
<reference evidence="3 4" key="1">
    <citation type="journal article" date="2019" name="Nat. Microbiol.">
        <title>Mediterranean grassland soil C-N compound turnover is dependent on rainfall and depth, and is mediated by genomically divergent microorganisms.</title>
        <authorList>
            <person name="Diamond S."/>
            <person name="Andeer P.F."/>
            <person name="Li Z."/>
            <person name="Crits-Christoph A."/>
            <person name="Burstein D."/>
            <person name="Anantharaman K."/>
            <person name="Lane K.R."/>
            <person name="Thomas B.C."/>
            <person name="Pan C."/>
            <person name="Northen T.R."/>
            <person name="Banfield J.F."/>
        </authorList>
    </citation>
    <scope>NUCLEOTIDE SEQUENCE [LARGE SCALE GENOMIC DNA]</scope>
    <source>
        <strain evidence="3">WS_5</strain>
    </source>
</reference>
<accession>A0A538T980</accession>
<comment type="caution">
    <text evidence="3">The sequence shown here is derived from an EMBL/GenBank/DDBJ whole genome shotgun (WGS) entry which is preliminary data.</text>
</comment>
<name>A0A538T980_UNCEI</name>
<organism evidence="3 4">
    <name type="scientific">Eiseniibacteriota bacterium</name>
    <dbReference type="NCBI Taxonomy" id="2212470"/>
    <lineage>
        <taxon>Bacteria</taxon>
        <taxon>Candidatus Eiseniibacteriota</taxon>
    </lineage>
</organism>
<evidence type="ECO:0000256" key="1">
    <source>
        <dbReference type="SAM" id="Phobius"/>
    </source>
</evidence>
<dbReference type="AlphaFoldDB" id="A0A538T980"/>
<feature type="domain" description="Band 7" evidence="2">
    <location>
        <begin position="41"/>
        <end position="205"/>
    </location>
</feature>
<sequence>MTILLFLAGIGFLYKAAHNPDPLADVLIAFLLLGLGGLSIAGFFTAQPNQGVVLILFGNYVGTVRTSGWSWTNPFITRKKISLRARSLNGERIKVNDQHGNPVEIAAVVVWKVRDTAQATFDVDDYERFVTVQSETAVRHLASSYPYDDYDSDAISLRGHIDKVSEFLKAELHERLKPAGVEVIETRLSHLAYAPEIAQAMLQRQQAGAIIAARTRIVEGAVGMVEMALDRLGKNHIVELDEERKAAMVSNLLVVLCGEHAATPVLNAGTLYK</sequence>
<keyword evidence="1" id="KW-0472">Membrane</keyword>
<dbReference type="SUPFAM" id="SSF117892">
    <property type="entry name" value="Band 7/SPFH domain"/>
    <property type="match status" value="1"/>
</dbReference>
<dbReference type="PANTHER" id="PTHR43446">
    <property type="entry name" value="MEMBRANE PROTEIN-RELATED"/>
    <property type="match status" value="1"/>
</dbReference>
<dbReference type="Pfam" id="PF01145">
    <property type="entry name" value="Band_7"/>
    <property type="match status" value="1"/>
</dbReference>
<dbReference type="Gene3D" id="3.30.479.30">
    <property type="entry name" value="Band 7 domain"/>
    <property type="match status" value="1"/>
</dbReference>
<keyword evidence="1" id="KW-1133">Transmembrane helix</keyword>
<dbReference type="PANTHER" id="PTHR43446:SF1">
    <property type="entry name" value="BAND 7 DOMAIN-CONTAINING PROTEIN"/>
    <property type="match status" value="1"/>
</dbReference>